<dbReference type="InterPro" id="IPR002577">
    <property type="entry name" value="HTH_HxlR"/>
</dbReference>
<keyword evidence="6" id="KW-1185">Reference proteome</keyword>
<evidence type="ECO:0000256" key="3">
    <source>
        <dbReference type="ARBA" id="ARBA00023163"/>
    </source>
</evidence>
<sequence length="110" mass="12757">MSKSINLESECPMNLTINILSGKWKLSILWHLSKGTIRFNELQRKLGNITQRTLTMQLRELEKGGIIYREVYPESPPRVEYGLTNIGKSMQPILSAMCEWGKTYKIHDLF</sequence>
<proteinExistence type="predicted"/>
<organism evidence="5 6">
    <name type="scientific">Clostridium thailandense</name>
    <dbReference type="NCBI Taxonomy" id="2794346"/>
    <lineage>
        <taxon>Bacteria</taxon>
        <taxon>Bacillati</taxon>
        <taxon>Bacillota</taxon>
        <taxon>Clostridia</taxon>
        <taxon>Eubacteriales</taxon>
        <taxon>Clostridiaceae</taxon>
        <taxon>Clostridium</taxon>
    </lineage>
</organism>
<gene>
    <name evidence="5" type="ORF">I6U48_19675</name>
</gene>
<keyword evidence="2" id="KW-0238">DNA-binding</keyword>
<accession>A0A949TYT5</accession>
<dbReference type="AlphaFoldDB" id="A0A949TYT5"/>
<evidence type="ECO:0000313" key="5">
    <source>
        <dbReference type="EMBL" id="MBV7275123.1"/>
    </source>
</evidence>
<dbReference type="PANTHER" id="PTHR33204">
    <property type="entry name" value="TRANSCRIPTIONAL REGULATOR, MARR FAMILY"/>
    <property type="match status" value="1"/>
</dbReference>
<dbReference type="PANTHER" id="PTHR33204:SF29">
    <property type="entry name" value="TRANSCRIPTIONAL REGULATOR"/>
    <property type="match status" value="1"/>
</dbReference>
<dbReference type="EMBL" id="JAEEGC010000110">
    <property type="protein sequence ID" value="MBV7275123.1"/>
    <property type="molecule type" value="Genomic_DNA"/>
</dbReference>
<evidence type="ECO:0000259" key="4">
    <source>
        <dbReference type="PROSITE" id="PS51118"/>
    </source>
</evidence>
<dbReference type="Proteomes" id="UP000694308">
    <property type="component" value="Unassembled WGS sequence"/>
</dbReference>
<evidence type="ECO:0000256" key="1">
    <source>
        <dbReference type="ARBA" id="ARBA00023015"/>
    </source>
</evidence>
<evidence type="ECO:0000313" key="6">
    <source>
        <dbReference type="Proteomes" id="UP000694308"/>
    </source>
</evidence>
<dbReference type="Pfam" id="PF01638">
    <property type="entry name" value="HxlR"/>
    <property type="match status" value="1"/>
</dbReference>
<dbReference type="InterPro" id="IPR011991">
    <property type="entry name" value="ArsR-like_HTH"/>
</dbReference>
<keyword evidence="3" id="KW-0804">Transcription</keyword>
<evidence type="ECO:0000256" key="2">
    <source>
        <dbReference type="ARBA" id="ARBA00023125"/>
    </source>
</evidence>
<dbReference type="GO" id="GO:0003677">
    <property type="term" value="F:DNA binding"/>
    <property type="evidence" value="ECO:0007669"/>
    <property type="project" value="UniProtKB-KW"/>
</dbReference>
<comment type="caution">
    <text evidence="5">The sequence shown here is derived from an EMBL/GenBank/DDBJ whole genome shotgun (WGS) entry which is preliminary data.</text>
</comment>
<keyword evidence="1" id="KW-0805">Transcription regulation</keyword>
<reference evidence="5" key="1">
    <citation type="submission" date="2020-12" db="EMBL/GenBank/DDBJ databases">
        <title>Clostridium thailandense sp. nov., a novel acetogenic bacterium isolated from peat land soil in Thailand.</title>
        <authorList>
            <person name="Chaikitkaew S."/>
            <person name="Birkeland N.K."/>
        </authorList>
    </citation>
    <scope>NUCLEOTIDE SEQUENCE</scope>
    <source>
        <strain evidence="5">PL3</strain>
    </source>
</reference>
<dbReference type="RefSeq" id="WP_218322178.1">
    <property type="nucleotide sequence ID" value="NZ_JAEEGC010000110.1"/>
</dbReference>
<name>A0A949TYT5_9CLOT</name>
<dbReference type="CDD" id="cd00090">
    <property type="entry name" value="HTH_ARSR"/>
    <property type="match status" value="1"/>
</dbReference>
<protein>
    <submittedName>
        <fullName evidence="5">Helix-turn-helix transcriptional regulator</fullName>
    </submittedName>
</protein>
<dbReference type="PROSITE" id="PS51118">
    <property type="entry name" value="HTH_HXLR"/>
    <property type="match status" value="1"/>
</dbReference>
<feature type="domain" description="HTH hxlR-type" evidence="4">
    <location>
        <begin position="11"/>
        <end position="109"/>
    </location>
</feature>